<proteinExistence type="predicted"/>
<gene>
    <name evidence="2" type="ORF">GCM10007874_11750</name>
</gene>
<dbReference type="EMBL" id="BSPC01000009">
    <property type="protein sequence ID" value="GLS18159.1"/>
    <property type="molecule type" value="Genomic_DNA"/>
</dbReference>
<evidence type="ECO:0008006" key="4">
    <source>
        <dbReference type="Google" id="ProtNLM"/>
    </source>
</evidence>
<reference evidence="3" key="1">
    <citation type="journal article" date="2019" name="Int. J. Syst. Evol. Microbiol.">
        <title>The Global Catalogue of Microorganisms (GCM) 10K type strain sequencing project: providing services to taxonomists for standard genome sequencing and annotation.</title>
        <authorList>
            <consortium name="The Broad Institute Genomics Platform"/>
            <consortium name="The Broad Institute Genome Sequencing Center for Infectious Disease"/>
            <person name="Wu L."/>
            <person name="Ma J."/>
        </authorList>
    </citation>
    <scope>NUCLEOTIDE SEQUENCE [LARGE SCALE GENOMIC DNA]</scope>
    <source>
        <strain evidence="3">NBRC 101365</strain>
    </source>
</reference>
<dbReference type="RefSeq" id="WP_284310978.1">
    <property type="nucleotide sequence ID" value="NZ_BSPC01000009.1"/>
</dbReference>
<keyword evidence="1" id="KW-0732">Signal</keyword>
<dbReference type="Proteomes" id="UP001156882">
    <property type="component" value="Unassembled WGS sequence"/>
</dbReference>
<name>A0ABQ6CD85_9HYPH</name>
<feature type="chain" id="PRO_5045593837" description="Lipoprotein" evidence="1">
    <location>
        <begin position="21"/>
        <end position="85"/>
    </location>
</feature>
<dbReference type="PROSITE" id="PS51257">
    <property type="entry name" value="PROKAR_LIPOPROTEIN"/>
    <property type="match status" value="1"/>
</dbReference>
<organism evidence="2 3">
    <name type="scientific">Labrys miyagiensis</name>
    <dbReference type="NCBI Taxonomy" id="346912"/>
    <lineage>
        <taxon>Bacteria</taxon>
        <taxon>Pseudomonadati</taxon>
        <taxon>Pseudomonadota</taxon>
        <taxon>Alphaproteobacteria</taxon>
        <taxon>Hyphomicrobiales</taxon>
        <taxon>Xanthobacteraceae</taxon>
        <taxon>Labrys</taxon>
    </lineage>
</organism>
<evidence type="ECO:0000313" key="3">
    <source>
        <dbReference type="Proteomes" id="UP001156882"/>
    </source>
</evidence>
<sequence>MSTKLIAATMVALLAGGLGACATQRGYPYSATDCRYAAPLPPNWVPNGYEGCEHYKPGVYYTKHYRHYRHVRHVYRHHPHPVYKP</sequence>
<accession>A0ABQ6CD85</accession>
<feature type="signal peptide" evidence="1">
    <location>
        <begin position="1"/>
        <end position="20"/>
    </location>
</feature>
<evidence type="ECO:0000313" key="2">
    <source>
        <dbReference type="EMBL" id="GLS18159.1"/>
    </source>
</evidence>
<protein>
    <recommendedName>
        <fullName evidence="4">Lipoprotein</fullName>
    </recommendedName>
</protein>
<comment type="caution">
    <text evidence="2">The sequence shown here is derived from an EMBL/GenBank/DDBJ whole genome shotgun (WGS) entry which is preliminary data.</text>
</comment>
<keyword evidence="3" id="KW-1185">Reference proteome</keyword>
<evidence type="ECO:0000256" key="1">
    <source>
        <dbReference type="SAM" id="SignalP"/>
    </source>
</evidence>